<dbReference type="PANTHER" id="PTHR36159:SF1">
    <property type="entry name" value="RETROVIRUS-RELATED POL POLYPROTEIN FROM TRANSPOSON 412-LIKE PROTEIN"/>
    <property type="match status" value="1"/>
</dbReference>
<sequence>MDEVGYQEAMYEEIVVLVQMHIQVKNKMSQIGKPPKLSRSAKIIQMTEEINAKRIMEESSGNTERPESIDTSKKENIIDDKTSSGVSETDWNLDEEIIQYAIHFEKKIENECIEDESEILSSVQNHNDPQSVNSKAILAANQESGEGCSYDYAGEDTGTAQLAAFDDNLKKTDNKFEMIGDMNKPTVENVVDELSVPDWRDDEEENLSDVSSRDGNNKMGIPITESVVGNMKDEFPDDPIISFYGTGAKAYYVQSLSSELKKAKGVSSLHEHTYKPYGSPSFKNSDEIRIAVNFQDLLLDISESYIYIEGKFTPNDPTKTCYLSNNALAFLFDEIRYEMGGEQVCMILKPGITTTMKSMISHSEVNAKSLETVGWGLENGKQCILDEASRVFSGKLPLKYLMGFAEDYKKAILNIKQELILIIARSFKNSYMGEVDAALEINKIEWKIRHVAPSDEQELKLLNRLNRSTTARVKIAYRMWDLYELPTIRETASDIWAVKTTNSLERPRFIIIGFQNSSNTDDRSKDVTQFTHEGVNNIRLYLNSEVYPYERWNLDFDKKLDAHEDVIITQTGRKLNSPHENIYNFQL</sequence>
<name>A0A9N9SIR8_PHACE</name>
<evidence type="ECO:0000259" key="2">
    <source>
        <dbReference type="Pfam" id="PF21738"/>
    </source>
</evidence>
<proteinExistence type="predicted"/>
<feature type="region of interest" description="Disordered" evidence="1">
    <location>
        <begin position="201"/>
        <end position="221"/>
    </location>
</feature>
<dbReference type="AlphaFoldDB" id="A0A9N9SIR8"/>
<dbReference type="Pfam" id="PF21738">
    <property type="entry name" value="DJR-like_dom"/>
    <property type="match status" value="1"/>
</dbReference>
<dbReference type="InterPro" id="IPR049512">
    <property type="entry name" value="DJR-like_dom"/>
</dbReference>
<dbReference type="OrthoDB" id="6761856at2759"/>
<dbReference type="PANTHER" id="PTHR36159">
    <property type="entry name" value="PROTEIN CBG23766"/>
    <property type="match status" value="1"/>
</dbReference>
<dbReference type="EMBL" id="OU896713">
    <property type="protein sequence ID" value="CAG9823949.1"/>
    <property type="molecule type" value="Genomic_DNA"/>
</dbReference>
<keyword evidence="4" id="KW-1185">Reference proteome</keyword>
<gene>
    <name evidence="3" type="ORF">PHAECO_LOCUS11248</name>
</gene>
<evidence type="ECO:0000256" key="1">
    <source>
        <dbReference type="SAM" id="MobiDB-lite"/>
    </source>
</evidence>
<protein>
    <recommendedName>
        <fullName evidence="2">Double jelly roll-like domain-containing protein</fullName>
    </recommendedName>
</protein>
<accession>A0A9N9SIR8</accession>
<reference evidence="3" key="1">
    <citation type="submission" date="2022-01" db="EMBL/GenBank/DDBJ databases">
        <authorList>
            <person name="King R."/>
        </authorList>
    </citation>
    <scope>NUCLEOTIDE SEQUENCE</scope>
</reference>
<evidence type="ECO:0000313" key="4">
    <source>
        <dbReference type="Proteomes" id="UP001153737"/>
    </source>
</evidence>
<feature type="domain" description="Double jelly roll-like" evidence="2">
    <location>
        <begin position="323"/>
        <end position="559"/>
    </location>
</feature>
<organism evidence="3 4">
    <name type="scientific">Phaedon cochleariae</name>
    <name type="common">Mustard beetle</name>
    <dbReference type="NCBI Taxonomy" id="80249"/>
    <lineage>
        <taxon>Eukaryota</taxon>
        <taxon>Metazoa</taxon>
        <taxon>Ecdysozoa</taxon>
        <taxon>Arthropoda</taxon>
        <taxon>Hexapoda</taxon>
        <taxon>Insecta</taxon>
        <taxon>Pterygota</taxon>
        <taxon>Neoptera</taxon>
        <taxon>Endopterygota</taxon>
        <taxon>Coleoptera</taxon>
        <taxon>Polyphaga</taxon>
        <taxon>Cucujiformia</taxon>
        <taxon>Chrysomeloidea</taxon>
        <taxon>Chrysomelidae</taxon>
        <taxon>Chrysomelinae</taxon>
        <taxon>Chrysomelini</taxon>
        <taxon>Phaedon</taxon>
    </lineage>
</organism>
<reference evidence="3" key="2">
    <citation type="submission" date="2022-10" db="EMBL/GenBank/DDBJ databases">
        <authorList>
            <consortium name="ENA_rothamsted_submissions"/>
            <consortium name="culmorum"/>
            <person name="King R."/>
        </authorList>
    </citation>
    <scope>NUCLEOTIDE SEQUENCE</scope>
</reference>
<evidence type="ECO:0000313" key="3">
    <source>
        <dbReference type="EMBL" id="CAG9823949.1"/>
    </source>
</evidence>
<dbReference type="Proteomes" id="UP001153737">
    <property type="component" value="Chromosome 7"/>
</dbReference>